<dbReference type="Proteomes" id="UP000029228">
    <property type="component" value="Unassembled WGS sequence"/>
</dbReference>
<dbReference type="PRINTS" id="PR00040">
    <property type="entry name" value="HTHMERR"/>
</dbReference>
<dbReference type="SUPFAM" id="SSF46955">
    <property type="entry name" value="Putative DNA-binding domain"/>
    <property type="match status" value="1"/>
</dbReference>
<keyword evidence="4" id="KW-0804">Transcription</keyword>
<dbReference type="GO" id="GO:0003700">
    <property type="term" value="F:DNA-binding transcription factor activity"/>
    <property type="evidence" value="ECO:0007669"/>
    <property type="project" value="InterPro"/>
</dbReference>
<evidence type="ECO:0000313" key="7">
    <source>
        <dbReference type="EMBL" id="GAL17052.1"/>
    </source>
</evidence>
<dbReference type="InterPro" id="IPR047057">
    <property type="entry name" value="MerR_fam"/>
</dbReference>
<dbReference type="Pfam" id="PF13411">
    <property type="entry name" value="MerR_1"/>
    <property type="match status" value="1"/>
</dbReference>
<keyword evidence="3" id="KW-0238">DNA-binding</keyword>
<name>A0A090SBX8_9VIBR</name>
<dbReference type="PROSITE" id="PS50937">
    <property type="entry name" value="HTH_MERR_2"/>
    <property type="match status" value="1"/>
</dbReference>
<feature type="domain" description="HTH merR-type" evidence="6">
    <location>
        <begin position="1"/>
        <end position="70"/>
    </location>
</feature>
<dbReference type="EMBL" id="BBMR01000001">
    <property type="protein sequence ID" value="GAL17052.1"/>
    <property type="molecule type" value="Genomic_DNA"/>
</dbReference>
<dbReference type="PANTHER" id="PTHR30204:SF69">
    <property type="entry name" value="MERR-FAMILY TRANSCRIPTIONAL REGULATOR"/>
    <property type="match status" value="1"/>
</dbReference>
<dbReference type="InterPro" id="IPR009061">
    <property type="entry name" value="DNA-bd_dom_put_sf"/>
</dbReference>
<evidence type="ECO:0000256" key="5">
    <source>
        <dbReference type="SAM" id="Coils"/>
    </source>
</evidence>
<dbReference type="AlphaFoldDB" id="A0A090SBX8"/>
<sequence>MLTVTQLARECQVSRTTILYYEREGLLMPASRSDNGYRWYGKKEIDRLKRIISYRSFGLPIQEITELLSKQNHHKSQQILRNQFEALENEVQSLRLQQKAILAALGEPITPTSGTMNKAQWVEIMRSAGFDEKDMQQWHCQFERMRPAAHQEFLESLSIDADEIVSIRAQSRQG</sequence>
<keyword evidence="5" id="KW-0175">Coiled coil</keyword>
<dbReference type="InterPro" id="IPR000551">
    <property type="entry name" value="MerR-type_HTH_dom"/>
</dbReference>
<dbReference type="OrthoDB" id="9802039at2"/>
<evidence type="ECO:0000256" key="2">
    <source>
        <dbReference type="ARBA" id="ARBA00023015"/>
    </source>
</evidence>
<keyword evidence="1" id="KW-0678">Repressor</keyword>
<keyword evidence="8" id="KW-1185">Reference proteome</keyword>
<comment type="caution">
    <text evidence="7">The sequence shown here is derived from an EMBL/GenBank/DDBJ whole genome shotgun (WGS) entry which is preliminary data.</text>
</comment>
<dbReference type="GO" id="GO:0003677">
    <property type="term" value="F:DNA binding"/>
    <property type="evidence" value="ECO:0007669"/>
    <property type="project" value="UniProtKB-KW"/>
</dbReference>
<feature type="coiled-coil region" evidence="5">
    <location>
        <begin position="70"/>
        <end position="104"/>
    </location>
</feature>
<evidence type="ECO:0000256" key="3">
    <source>
        <dbReference type="ARBA" id="ARBA00023125"/>
    </source>
</evidence>
<evidence type="ECO:0000259" key="6">
    <source>
        <dbReference type="PROSITE" id="PS50937"/>
    </source>
</evidence>
<evidence type="ECO:0000313" key="8">
    <source>
        <dbReference type="Proteomes" id="UP000029228"/>
    </source>
</evidence>
<evidence type="ECO:0000256" key="1">
    <source>
        <dbReference type="ARBA" id="ARBA00022491"/>
    </source>
</evidence>
<dbReference type="Gene3D" id="1.10.1660.10">
    <property type="match status" value="1"/>
</dbReference>
<gene>
    <name evidence="7" type="ORF">JCM19235_5601</name>
</gene>
<protein>
    <submittedName>
        <fullName evidence="7">Transcriptional regulator MerR family</fullName>
    </submittedName>
</protein>
<reference evidence="7 8" key="1">
    <citation type="submission" date="2014-09" db="EMBL/GenBank/DDBJ databases">
        <title>Vibrio maritimus JCM 19235. (C45) whole genome shotgun sequence.</title>
        <authorList>
            <person name="Sawabe T."/>
            <person name="Meirelles P."/>
            <person name="Nakanishi M."/>
            <person name="Sayaka M."/>
            <person name="Hattori M."/>
            <person name="Ohkuma M."/>
        </authorList>
    </citation>
    <scope>NUCLEOTIDE SEQUENCE [LARGE SCALE GENOMIC DNA]</scope>
    <source>
        <strain evidence="8">JCM19235</strain>
    </source>
</reference>
<evidence type="ECO:0000256" key="4">
    <source>
        <dbReference type="ARBA" id="ARBA00023163"/>
    </source>
</evidence>
<dbReference type="PANTHER" id="PTHR30204">
    <property type="entry name" value="REDOX-CYCLING DRUG-SENSING TRANSCRIPTIONAL ACTIVATOR SOXR"/>
    <property type="match status" value="1"/>
</dbReference>
<proteinExistence type="predicted"/>
<keyword evidence="2" id="KW-0805">Transcription regulation</keyword>
<organism evidence="7 8">
    <name type="scientific">Vibrio maritimus</name>
    <dbReference type="NCBI Taxonomy" id="990268"/>
    <lineage>
        <taxon>Bacteria</taxon>
        <taxon>Pseudomonadati</taxon>
        <taxon>Pseudomonadota</taxon>
        <taxon>Gammaproteobacteria</taxon>
        <taxon>Vibrionales</taxon>
        <taxon>Vibrionaceae</taxon>
        <taxon>Vibrio</taxon>
    </lineage>
</organism>
<accession>A0A090SBX8</accession>
<dbReference type="STRING" id="990268.JCM19235_5601"/>
<dbReference type="SMART" id="SM00422">
    <property type="entry name" value="HTH_MERR"/>
    <property type="match status" value="1"/>
</dbReference>